<evidence type="ECO:0000313" key="1">
    <source>
        <dbReference type="EMBL" id="WTS10167.1"/>
    </source>
</evidence>
<proteinExistence type="predicted"/>
<name>A0AAU1U0N9_9ACTN</name>
<accession>A0AAU1U0N9</accession>
<dbReference type="EMBL" id="CP108195">
    <property type="protein sequence ID" value="WTS10167.1"/>
    <property type="molecule type" value="Genomic_DNA"/>
</dbReference>
<protein>
    <submittedName>
        <fullName evidence="1">Uncharacterized protein</fullName>
    </submittedName>
</protein>
<reference evidence="1" key="1">
    <citation type="submission" date="2022-10" db="EMBL/GenBank/DDBJ databases">
        <title>The complete genomes of actinobacterial strains from the NBC collection.</title>
        <authorList>
            <person name="Joergensen T.S."/>
            <person name="Alvarez Arevalo M."/>
            <person name="Sterndorff E.B."/>
            <person name="Faurdal D."/>
            <person name="Vuksanovic O."/>
            <person name="Mourched A.-S."/>
            <person name="Charusanti P."/>
            <person name="Shaw S."/>
            <person name="Blin K."/>
            <person name="Weber T."/>
        </authorList>
    </citation>
    <scope>NUCLEOTIDE SEQUENCE</scope>
    <source>
        <strain evidence="1">NBC_00119</strain>
    </source>
</reference>
<sequence>MSTPFTGPRLCAAIAGHPAYSDTTLETAADSCRLANSRARAGDSAAAW</sequence>
<dbReference type="AlphaFoldDB" id="A0AAU1U0N9"/>
<gene>
    <name evidence="1" type="ORF">OHU69_03130</name>
</gene>
<organism evidence="1">
    <name type="scientific">Streptomyces sp. NBC_00119</name>
    <dbReference type="NCBI Taxonomy" id="2975659"/>
    <lineage>
        <taxon>Bacteria</taxon>
        <taxon>Bacillati</taxon>
        <taxon>Actinomycetota</taxon>
        <taxon>Actinomycetes</taxon>
        <taxon>Kitasatosporales</taxon>
        <taxon>Streptomycetaceae</taxon>
        <taxon>Streptomyces</taxon>
    </lineage>
</organism>